<dbReference type="Proteomes" id="UP000242791">
    <property type="component" value="Unassembled WGS sequence"/>
</dbReference>
<sequence length="661" mass="74439">MGRKSPNHIFSIKDERTISLTHYTVNKALDRLRLRHNSSGSDTSRYVMNSKQDSKEFAARVGDHARGKTIERDHNTEDETTVIVNSVHVLFDALRFLRIPEIQDRIQGIKRATASELDRVDEIEKLKNAVDIITSLKSKEIEEIKQDKDKVIRKLEAENKKLKEQQQSVAQEKEAVAKQKAKLERDRKAAEEEYREKEAKLKKQQEEALKKEKNKVKEQYEGEVKVAKSRVESEKRRLEKERDDAVRLNKELNTKVNKSDVYQEALEERNERLKEDVASVREKLRTLSAETAVSATPFVEYEKSVQNLHQLIEAFTQRFEHVPDDVGLVFEPLGTLGKLRQASGIFDYTSCSPSAVAISLRKAGVQNFISGQLDAIFKNKLLVGRSTNNSDKHDEAILNAISAALSPDDEKVWRGITVRALNKLPQFSDIKKIIAQLVEAAVGMLEPLIGKDEQTNIDVRAQFAEIIKAALKIWSLRRNDRCTITFNRAPGLKVDDSWKEWTVGESAMLPPFSFPSNGTNGTIGNGNGSGNASNGPQSPTYSTLQSPVINRRAESYVIFPQIIWEFDTEDEGGDKDGKPKPRRRMLLHPGIALFSDSTLFDKGLQDMQSLKNDALNLHHRRRASSLSASTTFPNNSGTDHVWLTQPYSQNNSSGEPAGGNA</sequence>
<dbReference type="OrthoDB" id="4187708at2759"/>
<feature type="region of interest" description="Disordered" evidence="1">
    <location>
        <begin position="162"/>
        <end position="199"/>
    </location>
</feature>
<organism evidence="2 3">
    <name type="scientific">Blastomyces percursus</name>
    <dbReference type="NCBI Taxonomy" id="1658174"/>
    <lineage>
        <taxon>Eukaryota</taxon>
        <taxon>Fungi</taxon>
        <taxon>Dikarya</taxon>
        <taxon>Ascomycota</taxon>
        <taxon>Pezizomycotina</taxon>
        <taxon>Eurotiomycetes</taxon>
        <taxon>Eurotiomycetidae</taxon>
        <taxon>Onygenales</taxon>
        <taxon>Ajellomycetaceae</taxon>
        <taxon>Blastomyces</taxon>
    </lineage>
</organism>
<proteinExistence type="predicted"/>
<feature type="region of interest" description="Disordered" evidence="1">
    <location>
        <begin position="513"/>
        <end position="544"/>
    </location>
</feature>
<dbReference type="VEuPathDB" id="FungiDB:ACJ73_03709"/>
<reference evidence="2 3" key="1">
    <citation type="submission" date="2015-08" db="EMBL/GenBank/DDBJ databases">
        <title>Emmonsia species relationships and genome sequence.</title>
        <authorList>
            <person name="Cuomo C.A."/>
            <person name="Schwartz I.S."/>
            <person name="Kenyon C."/>
            <person name="De Hoog G.S."/>
            <person name="Govender N.P."/>
            <person name="Botha A."/>
            <person name="Moreno L."/>
            <person name="De Vries M."/>
            <person name="Munoz J.F."/>
            <person name="Stielow J.B."/>
        </authorList>
    </citation>
    <scope>NUCLEOTIDE SEQUENCE [LARGE SCALE GENOMIC DNA]</scope>
    <source>
        <strain evidence="2 3">EI222</strain>
    </source>
</reference>
<evidence type="ECO:0000313" key="3">
    <source>
        <dbReference type="Proteomes" id="UP000242791"/>
    </source>
</evidence>
<name>A0A1J9RB80_9EURO</name>
<evidence type="ECO:0000313" key="2">
    <source>
        <dbReference type="EMBL" id="OJD24925.1"/>
    </source>
</evidence>
<comment type="caution">
    <text evidence="2">The sequence shown here is derived from an EMBL/GenBank/DDBJ whole genome shotgun (WGS) entry which is preliminary data.</text>
</comment>
<dbReference type="EMBL" id="LGTZ01000463">
    <property type="protein sequence ID" value="OJD24925.1"/>
    <property type="molecule type" value="Genomic_DNA"/>
</dbReference>
<feature type="compositionally biased region" description="Polar residues" evidence="1">
    <location>
        <begin position="645"/>
        <end position="654"/>
    </location>
</feature>
<dbReference type="STRING" id="1658174.A0A1J9RB80"/>
<keyword evidence="3" id="KW-1185">Reference proteome</keyword>
<evidence type="ECO:0000256" key="1">
    <source>
        <dbReference type="SAM" id="MobiDB-lite"/>
    </source>
</evidence>
<feature type="region of interest" description="Disordered" evidence="1">
    <location>
        <begin position="624"/>
        <end position="661"/>
    </location>
</feature>
<protein>
    <submittedName>
        <fullName evidence="2">Uncharacterized protein</fullName>
    </submittedName>
</protein>
<feature type="compositionally biased region" description="Basic and acidic residues" evidence="1">
    <location>
        <begin position="171"/>
        <end position="199"/>
    </location>
</feature>
<gene>
    <name evidence="2" type="ORF">ACJ73_03709</name>
</gene>
<dbReference type="AlphaFoldDB" id="A0A1J9RB80"/>
<accession>A0A1J9RB80</accession>